<evidence type="ECO:0000256" key="1">
    <source>
        <dbReference type="SAM" id="MobiDB-lite"/>
    </source>
</evidence>
<dbReference type="EnsemblMetazoa" id="XM_795400">
    <property type="protein sequence ID" value="XP_800493"/>
    <property type="gene ID" value="LOC588203"/>
</dbReference>
<dbReference type="GeneID" id="588203"/>
<dbReference type="AlphaFoldDB" id="A0A7M7RJ08"/>
<sequence>MNRKYVTLPNSRRKFHRLRHLGGTMAPNKAKHQTLGTQNYAFEADEAVDSHRDNSSTVPEAKSPMTPSNTKGNVGGNVGILGNSVELLVSAADHLRPCADCLKRQFDAAHEATTLVSQSRLFNIQKLTEALLPIVEVTERLQKSLSAVQDTKPEKIFTPVLINTLTKESTKTERISKSLSTDKADATRLDQDLREIRTAILGCIEAFEPVRQAVFRPDRRGDHDYDRVGNQTREYLWTLDIYWQGLRQAREALPNEPKLPHVATDTENEPLTRSSGAELLESASKRKVHIP</sequence>
<organism evidence="2 3">
    <name type="scientific">Strongylocentrotus purpuratus</name>
    <name type="common">Purple sea urchin</name>
    <dbReference type="NCBI Taxonomy" id="7668"/>
    <lineage>
        <taxon>Eukaryota</taxon>
        <taxon>Metazoa</taxon>
        <taxon>Echinodermata</taxon>
        <taxon>Eleutherozoa</taxon>
        <taxon>Echinozoa</taxon>
        <taxon>Echinoidea</taxon>
        <taxon>Euechinoidea</taxon>
        <taxon>Echinacea</taxon>
        <taxon>Camarodonta</taxon>
        <taxon>Echinidea</taxon>
        <taxon>Strongylocentrotidae</taxon>
        <taxon>Strongylocentrotus</taxon>
    </lineage>
</organism>
<keyword evidence="3" id="KW-1185">Reference proteome</keyword>
<dbReference type="OMA" id="HLRPCAD"/>
<protein>
    <submittedName>
        <fullName evidence="2">Uncharacterized protein</fullName>
    </submittedName>
</protein>
<reference evidence="2" key="2">
    <citation type="submission" date="2021-01" db="UniProtKB">
        <authorList>
            <consortium name="EnsemblMetazoa"/>
        </authorList>
    </citation>
    <scope>IDENTIFICATION</scope>
</reference>
<dbReference type="Proteomes" id="UP000007110">
    <property type="component" value="Unassembled WGS sequence"/>
</dbReference>
<dbReference type="KEGG" id="spu:588203"/>
<dbReference type="InParanoid" id="A0A7M7RJ08"/>
<reference evidence="3" key="1">
    <citation type="submission" date="2015-02" db="EMBL/GenBank/DDBJ databases">
        <title>Genome sequencing for Strongylocentrotus purpuratus.</title>
        <authorList>
            <person name="Murali S."/>
            <person name="Liu Y."/>
            <person name="Vee V."/>
            <person name="English A."/>
            <person name="Wang M."/>
            <person name="Skinner E."/>
            <person name="Han Y."/>
            <person name="Muzny D.M."/>
            <person name="Worley K.C."/>
            <person name="Gibbs R.A."/>
        </authorList>
    </citation>
    <scope>NUCLEOTIDE SEQUENCE</scope>
</reference>
<feature type="region of interest" description="Disordered" evidence="1">
    <location>
        <begin position="48"/>
        <end position="75"/>
    </location>
</feature>
<dbReference type="OrthoDB" id="10411378at2759"/>
<evidence type="ECO:0000313" key="2">
    <source>
        <dbReference type="EnsemblMetazoa" id="XP_800493"/>
    </source>
</evidence>
<accession>A0A7M7RJ08</accession>
<feature type="region of interest" description="Disordered" evidence="1">
    <location>
        <begin position="254"/>
        <end position="291"/>
    </location>
</feature>
<dbReference type="RefSeq" id="XP_800493.2">
    <property type="nucleotide sequence ID" value="XM_795400.5"/>
</dbReference>
<evidence type="ECO:0000313" key="3">
    <source>
        <dbReference type="Proteomes" id="UP000007110"/>
    </source>
</evidence>
<name>A0A7M7RJ08_STRPU</name>
<proteinExistence type="predicted"/>